<comment type="cofactor">
    <cofactor evidence="8">
        <name>[4Fe-4S] cluster</name>
        <dbReference type="ChEBI" id="CHEBI:49883"/>
    </cofactor>
    <text evidence="8">Binds 2 [4Fe-4S] clusters. One cluster is coordinated with 3 cysteines and an exchangeable S-adenosyl-L-methionine.</text>
</comment>
<dbReference type="GO" id="GO:0051539">
    <property type="term" value="F:4 iron, 4 sulfur cluster binding"/>
    <property type="evidence" value="ECO:0007669"/>
    <property type="project" value="UniProtKB-UniRule"/>
</dbReference>
<dbReference type="InterPro" id="IPR002792">
    <property type="entry name" value="TRAM_dom"/>
</dbReference>
<evidence type="ECO:0000256" key="8">
    <source>
        <dbReference type="HAMAP-Rule" id="MF_01865"/>
    </source>
</evidence>
<evidence type="ECO:0000259" key="9">
    <source>
        <dbReference type="PROSITE" id="PS50926"/>
    </source>
</evidence>
<dbReference type="PROSITE" id="PS50926">
    <property type="entry name" value="TRAM"/>
    <property type="match status" value="1"/>
</dbReference>
<dbReference type="PROSITE" id="PS51449">
    <property type="entry name" value="MTTASE_N"/>
    <property type="match status" value="1"/>
</dbReference>
<comment type="function">
    <text evidence="8">Catalyzes the methylthiolation of an aspartic acid residue of ribosomal protein uS12.</text>
</comment>
<dbReference type="Pfam" id="PF00919">
    <property type="entry name" value="UPF0004"/>
    <property type="match status" value="1"/>
</dbReference>
<dbReference type="Gene3D" id="3.40.50.12160">
    <property type="entry name" value="Methylthiotransferase, N-terminal domain"/>
    <property type="match status" value="1"/>
</dbReference>
<gene>
    <name evidence="8" type="primary">rimO</name>
    <name evidence="12" type="ordered locus">Tlie_0849</name>
</gene>
<feature type="binding site" evidence="8">
    <location>
        <position position="151"/>
    </location>
    <ligand>
        <name>[4Fe-4S] cluster</name>
        <dbReference type="ChEBI" id="CHEBI:49883"/>
        <label>2</label>
        <note>4Fe-4S-S-AdoMet</note>
    </ligand>
</feature>
<dbReference type="InterPro" id="IPR038135">
    <property type="entry name" value="Methylthiotransferase_N_sf"/>
</dbReference>
<dbReference type="InterPro" id="IPR023404">
    <property type="entry name" value="rSAM_horseshoe"/>
</dbReference>
<evidence type="ECO:0000256" key="6">
    <source>
        <dbReference type="ARBA" id="ARBA00023004"/>
    </source>
</evidence>
<keyword evidence="4 8" id="KW-0949">S-adenosyl-L-methionine</keyword>
<keyword evidence="1 8" id="KW-0004">4Fe-4S</keyword>
<evidence type="ECO:0000313" key="12">
    <source>
        <dbReference type="EMBL" id="AER66582.1"/>
    </source>
</evidence>
<dbReference type="SUPFAM" id="SSF102114">
    <property type="entry name" value="Radical SAM enzymes"/>
    <property type="match status" value="1"/>
</dbReference>
<comment type="similarity">
    <text evidence="8">Belongs to the methylthiotransferase family. RimO subfamily.</text>
</comment>
<dbReference type="Gene3D" id="3.80.30.20">
    <property type="entry name" value="tm_1862 like domain"/>
    <property type="match status" value="1"/>
</dbReference>
<reference evidence="13" key="1">
    <citation type="submission" date="2011-10" db="EMBL/GenBank/DDBJ databases">
        <title>The complete genome of chromosome of Thermovirga lienii DSM 17291.</title>
        <authorList>
            <consortium name="US DOE Joint Genome Institute (JGI-PGF)"/>
            <person name="Lucas S."/>
            <person name="Copeland A."/>
            <person name="Lapidus A."/>
            <person name="Glavina del Rio T."/>
            <person name="Dalin E."/>
            <person name="Tice H."/>
            <person name="Bruce D."/>
            <person name="Goodwin L."/>
            <person name="Pitluck S."/>
            <person name="Peters L."/>
            <person name="Mikhailova N."/>
            <person name="Saunders E."/>
            <person name="Kyrpides N."/>
            <person name="Mavromatis K."/>
            <person name="Ivanova N."/>
            <person name="Last F.I."/>
            <person name="Brettin T."/>
            <person name="Detter J.C."/>
            <person name="Han C."/>
            <person name="Larimer F."/>
            <person name="Land M."/>
            <person name="Hauser L."/>
            <person name="Markowitz V."/>
            <person name="Cheng J.-F."/>
            <person name="Hugenholtz P."/>
            <person name="Woyke T."/>
            <person name="Wu D."/>
            <person name="Spring S."/>
            <person name="Schroeder M."/>
            <person name="Brambilla E.-M."/>
            <person name="Klenk H.-P."/>
            <person name="Eisen J.A."/>
        </authorList>
    </citation>
    <scope>NUCLEOTIDE SEQUENCE [LARGE SCALE GENOMIC DNA]</scope>
    <source>
        <strain evidence="13">ATCC BAA-1197 / DSM 17291 / Cas60314</strain>
    </source>
</reference>
<dbReference type="InterPro" id="IPR005840">
    <property type="entry name" value="Ribosomal_uS12_MeSTrfase_RimO"/>
</dbReference>
<keyword evidence="2 8" id="KW-0963">Cytoplasm</keyword>
<dbReference type="GO" id="GO:0035599">
    <property type="term" value="F:aspartic acid methylthiotransferase activity"/>
    <property type="evidence" value="ECO:0007669"/>
    <property type="project" value="TreeGrafter"/>
</dbReference>
<evidence type="ECO:0000256" key="2">
    <source>
        <dbReference type="ARBA" id="ARBA00022490"/>
    </source>
</evidence>
<dbReference type="EC" id="2.8.4.4" evidence="8"/>
<dbReference type="PANTHER" id="PTHR43837">
    <property type="entry name" value="RIBOSOMAL PROTEIN S12 METHYLTHIOTRANSFERASE RIMO"/>
    <property type="match status" value="1"/>
</dbReference>
<keyword evidence="12" id="KW-0687">Ribonucleoprotein</keyword>
<dbReference type="PROSITE" id="PS51918">
    <property type="entry name" value="RADICAL_SAM"/>
    <property type="match status" value="1"/>
</dbReference>
<dbReference type="PANTHER" id="PTHR43837:SF1">
    <property type="entry name" value="RIBOSOMAL PROTEIN US12 METHYLTHIOTRANSFERASE RIMO"/>
    <property type="match status" value="1"/>
</dbReference>
<feature type="domain" description="TRAM" evidence="9">
    <location>
        <begin position="366"/>
        <end position="435"/>
    </location>
</feature>
<evidence type="ECO:0000256" key="7">
    <source>
        <dbReference type="ARBA" id="ARBA00023014"/>
    </source>
</evidence>
<comment type="subcellular location">
    <subcellularLocation>
        <location evidence="8">Cytoplasm</location>
    </subcellularLocation>
</comment>
<dbReference type="SFLD" id="SFLDG01082">
    <property type="entry name" value="B12-binding_domain_containing"/>
    <property type="match status" value="1"/>
</dbReference>
<dbReference type="InterPro" id="IPR005839">
    <property type="entry name" value="Methylthiotransferase"/>
</dbReference>
<dbReference type="SFLD" id="SFLDF00274">
    <property type="entry name" value="ribosomal_protein_S12_methylth"/>
    <property type="match status" value="1"/>
</dbReference>
<dbReference type="GO" id="GO:0006400">
    <property type="term" value="P:tRNA modification"/>
    <property type="evidence" value="ECO:0007669"/>
    <property type="project" value="InterPro"/>
</dbReference>
<dbReference type="Gene3D" id="2.40.50.140">
    <property type="entry name" value="Nucleic acid-binding proteins"/>
    <property type="match status" value="1"/>
</dbReference>
<dbReference type="GO" id="GO:0103039">
    <property type="term" value="F:protein methylthiotransferase activity"/>
    <property type="evidence" value="ECO:0007669"/>
    <property type="project" value="UniProtKB-EC"/>
</dbReference>
<evidence type="ECO:0000259" key="10">
    <source>
        <dbReference type="PROSITE" id="PS51449"/>
    </source>
</evidence>
<dbReference type="eggNOG" id="COG0621">
    <property type="taxonomic scope" value="Bacteria"/>
</dbReference>
<dbReference type="HAMAP" id="MF_01865">
    <property type="entry name" value="MTTase_RimO"/>
    <property type="match status" value="1"/>
</dbReference>
<keyword evidence="13" id="KW-1185">Reference proteome</keyword>
<keyword evidence="5 8" id="KW-0479">Metal-binding</keyword>
<dbReference type="HOGENOM" id="CLU_018697_0_1_0"/>
<dbReference type="InterPro" id="IPR058240">
    <property type="entry name" value="rSAM_sf"/>
</dbReference>
<dbReference type="Pfam" id="PF18693">
    <property type="entry name" value="TRAM_2"/>
    <property type="match status" value="1"/>
</dbReference>
<dbReference type="SFLD" id="SFLDG01061">
    <property type="entry name" value="methylthiotransferase"/>
    <property type="match status" value="1"/>
</dbReference>
<protein>
    <recommendedName>
        <fullName evidence="8">Ribosomal protein uS12 methylthiotransferase RimO</fullName>
        <shortName evidence="8">uS12 MTTase</shortName>
        <shortName evidence="8">uS12 methylthiotransferase</shortName>
        <ecNumber evidence="8">2.8.4.4</ecNumber>
    </recommendedName>
    <alternativeName>
        <fullName evidence="8">Ribosomal protein uS12 (aspartate-C(3))-methylthiotransferase</fullName>
    </alternativeName>
    <alternativeName>
        <fullName evidence="8">Ribosome maturation factor RimO</fullName>
    </alternativeName>
</protein>
<dbReference type="NCBIfam" id="TIGR00089">
    <property type="entry name" value="MiaB/RimO family radical SAM methylthiotransferase"/>
    <property type="match status" value="1"/>
</dbReference>
<dbReference type="InterPro" id="IPR006638">
    <property type="entry name" value="Elp3/MiaA/NifB-like_rSAM"/>
</dbReference>
<feature type="binding site" evidence="8">
    <location>
        <position position="83"/>
    </location>
    <ligand>
        <name>[4Fe-4S] cluster</name>
        <dbReference type="ChEBI" id="CHEBI:49883"/>
        <label>1</label>
    </ligand>
</feature>
<feature type="binding site" evidence="8">
    <location>
        <position position="13"/>
    </location>
    <ligand>
        <name>[4Fe-4S] cluster</name>
        <dbReference type="ChEBI" id="CHEBI:49883"/>
        <label>1</label>
    </ligand>
</feature>
<dbReference type="CDD" id="cd01335">
    <property type="entry name" value="Radical_SAM"/>
    <property type="match status" value="1"/>
</dbReference>
<dbReference type="GO" id="GO:0046872">
    <property type="term" value="F:metal ion binding"/>
    <property type="evidence" value="ECO:0007669"/>
    <property type="project" value="UniProtKB-KW"/>
</dbReference>
<keyword evidence="3 8" id="KW-0808">Transferase</keyword>
<dbReference type="Proteomes" id="UP000005868">
    <property type="component" value="Chromosome"/>
</dbReference>
<feature type="binding site" evidence="8">
    <location>
        <position position="49"/>
    </location>
    <ligand>
        <name>[4Fe-4S] cluster</name>
        <dbReference type="ChEBI" id="CHEBI:49883"/>
        <label>1</label>
    </ligand>
</feature>
<comment type="catalytic activity">
    <reaction evidence="8">
        <text>L-aspartate(89)-[ribosomal protein uS12]-hydrogen + (sulfur carrier)-SH + AH2 + 2 S-adenosyl-L-methionine = 3-methylsulfanyl-L-aspartate(89)-[ribosomal protein uS12]-hydrogen + (sulfur carrier)-H + 5'-deoxyadenosine + L-methionine + A + S-adenosyl-L-homocysteine + 2 H(+)</text>
        <dbReference type="Rhea" id="RHEA:37087"/>
        <dbReference type="Rhea" id="RHEA-COMP:10460"/>
        <dbReference type="Rhea" id="RHEA-COMP:10461"/>
        <dbReference type="Rhea" id="RHEA-COMP:14737"/>
        <dbReference type="Rhea" id="RHEA-COMP:14739"/>
        <dbReference type="ChEBI" id="CHEBI:13193"/>
        <dbReference type="ChEBI" id="CHEBI:15378"/>
        <dbReference type="ChEBI" id="CHEBI:17319"/>
        <dbReference type="ChEBI" id="CHEBI:17499"/>
        <dbReference type="ChEBI" id="CHEBI:29917"/>
        <dbReference type="ChEBI" id="CHEBI:29961"/>
        <dbReference type="ChEBI" id="CHEBI:57844"/>
        <dbReference type="ChEBI" id="CHEBI:57856"/>
        <dbReference type="ChEBI" id="CHEBI:59789"/>
        <dbReference type="ChEBI" id="CHEBI:64428"/>
        <dbReference type="ChEBI" id="CHEBI:73599"/>
        <dbReference type="EC" id="2.8.4.4"/>
    </reaction>
</comment>
<proteinExistence type="inferred from homology"/>
<feature type="domain" description="MTTase N-terminal" evidence="10">
    <location>
        <begin position="4"/>
        <end position="120"/>
    </location>
</feature>
<feature type="binding site" evidence="8">
    <location>
        <position position="144"/>
    </location>
    <ligand>
        <name>[4Fe-4S] cluster</name>
        <dbReference type="ChEBI" id="CHEBI:49883"/>
        <label>2</label>
        <note>4Fe-4S-S-AdoMet</note>
    </ligand>
</feature>
<accession>G7V9N2</accession>
<keyword evidence="6 8" id="KW-0408">Iron</keyword>
<feature type="binding site" evidence="8">
    <location>
        <position position="148"/>
    </location>
    <ligand>
        <name>[4Fe-4S] cluster</name>
        <dbReference type="ChEBI" id="CHEBI:49883"/>
        <label>2</label>
        <note>4Fe-4S-S-AdoMet</note>
    </ligand>
</feature>
<dbReference type="PROSITE" id="PS01278">
    <property type="entry name" value="MTTASE_RADICAL"/>
    <property type="match status" value="1"/>
</dbReference>
<dbReference type="InterPro" id="IPR007197">
    <property type="entry name" value="rSAM"/>
</dbReference>
<keyword evidence="7 8" id="KW-0411">Iron-sulfur</keyword>
<evidence type="ECO:0000256" key="1">
    <source>
        <dbReference type="ARBA" id="ARBA00022485"/>
    </source>
</evidence>
<evidence type="ECO:0000259" key="11">
    <source>
        <dbReference type="PROSITE" id="PS51918"/>
    </source>
</evidence>
<dbReference type="InterPro" id="IPR020612">
    <property type="entry name" value="Methylthiotransferase_CS"/>
</dbReference>
<dbReference type="EMBL" id="CP003096">
    <property type="protein sequence ID" value="AER66582.1"/>
    <property type="molecule type" value="Genomic_DNA"/>
</dbReference>
<reference evidence="12 13" key="2">
    <citation type="journal article" date="2012" name="Stand. Genomic Sci.">
        <title>Genome sequence of the moderately thermophilic, amino-acid-degrading and sulfur-reducing bacterium Thermovirga lienii type strain (Cas60314(T)).</title>
        <authorList>
            <person name="Goker M."/>
            <person name="Saunders E."/>
            <person name="Lapidus A."/>
            <person name="Nolan M."/>
            <person name="Lucas S."/>
            <person name="Hammon N."/>
            <person name="Deshpande S."/>
            <person name="Cheng J.F."/>
            <person name="Han C."/>
            <person name="Tapia R."/>
            <person name="Goodwin L.A."/>
            <person name="Pitluck S."/>
            <person name="Liolios K."/>
            <person name="Mavromatis K."/>
            <person name="Pagani I."/>
            <person name="Ivanova N."/>
            <person name="Mikhailova N."/>
            <person name="Pati A."/>
            <person name="Chen A."/>
            <person name="Palaniappan K."/>
            <person name="Land M."/>
            <person name="Chang Y.J."/>
            <person name="Jeffries C.D."/>
            <person name="Brambilla E.M."/>
            <person name="Rohde M."/>
            <person name="Spring S."/>
            <person name="Detter J.C."/>
            <person name="Woyke T."/>
            <person name="Bristow J."/>
            <person name="Eisen J.A."/>
            <person name="Markowitz V."/>
            <person name="Hugenholtz P."/>
            <person name="Kyrpides N.C."/>
            <person name="Klenk H.P."/>
        </authorList>
    </citation>
    <scope>NUCLEOTIDE SEQUENCE [LARGE SCALE GENOMIC DNA]</scope>
    <source>
        <strain evidence="13">ATCC BAA-1197 / DSM 17291 / Cas60314</strain>
    </source>
</reference>
<dbReference type="GO" id="GO:0005829">
    <property type="term" value="C:cytosol"/>
    <property type="evidence" value="ECO:0007669"/>
    <property type="project" value="TreeGrafter"/>
</dbReference>
<dbReference type="SFLD" id="SFLDS00029">
    <property type="entry name" value="Radical_SAM"/>
    <property type="match status" value="1"/>
</dbReference>
<dbReference type="InterPro" id="IPR013848">
    <property type="entry name" value="Methylthiotransferase_N"/>
</dbReference>
<sequence length="438" mass="49401">MIGKKVFILSLGCAKNQVDSENLAGYLKRAGFYLVDNIEEAQIAIVNTCGFIRPAVEESIDAILDLEELKSSSSLEKIGVVGCLLNRYGEDLKKELPMVDFWAEAEEWQALLAAMGCSGNYAPLQEVLPGKSTWSRYLKISEGCSNKCSYCMIPSIRGPLRSVPMNEVLEKAAFLAEQGAREICLVGQDLTAYGMDWNGKPQLLKLIEALDSKFSSSKMWFRLLYLHPARVTKEIISAVVSSRVFLNYLDMLLQHVDPEILAKMNRGGFSEKDLRRPFEIARELDEGFALRTTFMTGFPGETEKHHSKVLDFIEEIQLDRVGVFPFSEEEGTQAALMLDQIPIDVRERRASEILELQSEISYRRQQKFVGRALEVLVEEVDDDDNQRGWGRTYRDAPEVDGLIEVSSRQKLSPGCFVNVRVIEAYEHDMVGEVVDSED</sequence>
<dbReference type="KEGG" id="tli:Tlie_0849"/>
<dbReference type="NCBIfam" id="TIGR01125">
    <property type="entry name" value="30S ribosomal protein S12 methylthiotransferase RimO"/>
    <property type="match status" value="1"/>
</dbReference>
<keyword evidence="12" id="KW-0689">Ribosomal protein</keyword>
<dbReference type="AlphaFoldDB" id="G7V9N2"/>
<dbReference type="GO" id="GO:0005840">
    <property type="term" value="C:ribosome"/>
    <property type="evidence" value="ECO:0007669"/>
    <property type="project" value="UniProtKB-KW"/>
</dbReference>
<evidence type="ECO:0000313" key="13">
    <source>
        <dbReference type="Proteomes" id="UP000005868"/>
    </source>
</evidence>
<organism evidence="12 13">
    <name type="scientific">Thermovirga lienii (strain ATCC BAA-1197 / DSM 17291 / Cas60314)</name>
    <dbReference type="NCBI Taxonomy" id="580340"/>
    <lineage>
        <taxon>Bacteria</taxon>
        <taxon>Thermotogati</taxon>
        <taxon>Synergistota</taxon>
        <taxon>Synergistia</taxon>
        <taxon>Synergistales</taxon>
        <taxon>Thermovirgaceae</taxon>
        <taxon>Thermovirga</taxon>
    </lineage>
</organism>
<feature type="domain" description="Radical SAM core" evidence="11">
    <location>
        <begin position="130"/>
        <end position="363"/>
    </location>
</feature>
<dbReference type="OrthoDB" id="9805215at2"/>
<dbReference type="STRING" id="580340.Tlie_0849"/>
<evidence type="ECO:0000256" key="4">
    <source>
        <dbReference type="ARBA" id="ARBA00022691"/>
    </source>
</evidence>
<name>G7V9N2_THELD</name>
<evidence type="ECO:0000256" key="3">
    <source>
        <dbReference type="ARBA" id="ARBA00022679"/>
    </source>
</evidence>
<dbReference type="Pfam" id="PF04055">
    <property type="entry name" value="Radical_SAM"/>
    <property type="match status" value="1"/>
</dbReference>
<dbReference type="InterPro" id="IPR012340">
    <property type="entry name" value="NA-bd_OB-fold"/>
</dbReference>
<dbReference type="SMART" id="SM00729">
    <property type="entry name" value="Elp3"/>
    <property type="match status" value="1"/>
</dbReference>
<evidence type="ECO:0000256" key="5">
    <source>
        <dbReference type="ARBA" id="ARBA00022723"/>
    </source>
</evidence>